<protein>
    <submittedName>
        <fullName evidence="2">Uncharacterized protein</fullName>
    </submittedName>
</protein>
<dbReference type="AlphaFoldDB" id="A0A9P8TBI6"/>
<feature type="region of interest" description="Disordered" evidence="1">
    <location>
        <begin position="403"/>
        <end position="435"/>
    </location>
</feature>
<evidence type="ECO:0000256" key="1">
    <source>
        <dbReference type="SAM" id="MobiDB-lite"/>
    </source>
</evidence>
<gene>
    <name evidence="2" type="ORF">WICMUC_004430</name>
</gene>
<reference evidence="2" key="2">
    <citation type="submission" date="2021-01" db="EMBL/GenBank/DDBJ databases">
        <authorList>
            <person name="Schikora-Tamarit M.A."/>
        </authorList>
    </citation>
    <scope>NUCLEOTIDE SEQUENCE</scope>
    <source>
        <strain evidence="2">CBS6341</strain>
    </source>
</reference>
<evidence type="ECO:0000313" key="2">
    <source>
        <dbReference type="EMBL" id="KAH3672201.1"/>
    </source>
</evidence>
<evidence type="ECO:0000313" key="3">
    <source>
        <dbReference type="Proteomes" id="UP000769528"/>
    </source>
</evidence>
<accession>A0A9P8TBI6</accession>
<proteinExistence type="predicted"/>
<sequence>MSATNSIIRQYQSSNASRPATKVAASNFHFSSNIGFPSSLDITNSPNKSKCKIDLEMISCSETVGNLISSSDIKSISENAVRSKSSSSNENKVTDVLSQSSYQFSTRLKSLFVSGKVNEDEPLFSEKNAEISLDSTATTLNVIADSSEETWVISVSDSENVTHQLNDIEMDPIYETYVRYFHQQNNGEEMCLNERSSVAIKSANDLSVKASRKPFEILEDLDNYFMNYDDPIENKENLGPLTDLTPHNKNLRRTSTLTKLRTKTREFLRQVSKLDQGEPISVKVKEYGWKIFPNVPNFPNVPIIKSPKSIDFHDSIDNGHKDSLRSITLRHSFTKDACRQENIGNKASKNYFFKENFNKRNYEVDQDSLTQLFDSPEYRKRLKDGSIRVRKIYEKEKAEFTESSGRISDSQLQKSADSNGRLEERGNTGNGRSLSVKSTILNLTRKVTGKLM</sequence>
<name>A0A9P8TBI6_9ASCO</name>
<dbReference type="Proteomes" id="UP000769528">
    <property type="component" value="Unassembled WGS sequence"/>
</dbReference>
<reference evidence="2" key="1">
    <citation type="journal article" date="2021" name="Open Biol.">
        <title>Shared evolutionary footprints suggest mitochondrial oxidative damage underlies multiple complex I losses in fungi.</title>
        <authorList>
            <person name="Schikora-Tamarit M.A."/>
            <person name="Marcet-Houben M."/>
            <person name="Nosek J."/>
            <person name="Gabaldon T."/>
        </authorList>
    </citation>
    <scope>NUCLEOTIDE SEQUENCE</scope>
    <source>
        <strain evidence="2">CBS6341</strain>
    </source>
</reference>
<organism evidence="2 3">
    <name type="scientific">Wickerhamomyces mucosus</name>
    <dbReference type="NCBI Taxonomy" id="1378264"/>
    <lineage>
        <taxon>Eukaryota</taxon>
        <taxon>Fungi</taxon>
        <taxon>Dikarya</taxon>
        <taxon>Ascomycota</taxon>
        <taxon>Saccharomycotina</taxon>
        <taxon>Saccharomycetes</taxon>
        <taxon>Phaffomycetales</taxon>
        <taxon>Wickerhamomycetaceae</taxon>
        <taxon>Wickerhamomyces</taxon>
    </lineage>
</organism>
<comment type="caution">
    <text evidence="2">The sequence shown here is derived from an EMBL/GenBank/DDBJ whole genome shotgun (WGS) entry which is preliminary data.</text>
</comment>
<feature type="compositionally biased region" description="Polar residues" evidence="1">
    <location>
        <begin position="403"/>
        <end position="418"/>
    </location>
</feature>
<keyword evidence="3" id="KW-1185">Reference proteome</keyword>
<dbReference type="EMBL" id="JAEUBF010001178">
    <property type="protein sequence ID" value="KAH3672201.1"/>
    <property type="molecule type" value="Genomic_DNA"/>
</dbReference>